<keyword evidence="2" id="KW-0150">Chloroplast</keyword>
<sequence>MARTANLHGVLESLPPIPALHGAKSTPRRATTIAILAKKSEEVEEHHLQATRRAALGLASIALGANFGTGNSLAEGNGLWTDGPLPIPSVYNKINNEETGTRSFLKTGIYIADIGTKGRAFRLRKYAFDLLGLGDLIGQDAWNYVRKYLRLKSTIMYYDFDKVISAASVNDKQPLMDLANRLFNNVEKLEDAVKKHNLPETESCYQDTTAILQEVMSRMA</sequence>
<proteinExistence type="inferred from homology"/>
<dbReference type="AlphaFoldDB" id="A0AA88W6I7"/>
<dbReference type="Proteomes" id="UP001188597">
    <property type="component" value="Unassembled WGS sequence"/>
</dbReference>
<dbReference type="PANTHER" id="PTHR33399">
    <property type="entry name" value="OXYGEN-EVOLVING ENHANCER PROTEIN 3-1, CHLOROPLASTIC"/>
    <property type="match status" value="1"/>
</dbReference>
<dbReference type="EMBL" id="JAVXUP010000734">
    <property type="protein sequence ID" value="KAK3021981.1"/>
    <property type="molecule type" value="Genomic_DNA"/>
</dbReference>
<evidence type="ECO:0008006" key="10">
    <source>
        <dbReference type="Google" id="ProtNLM"/>
    </source>
</evidence>
<dbReference type="InterPro" id="IPR008797">
    <property type="entry name" value="PSII_PsbQ"/>
</dbReference>
<protein>
    <recommendedName>
        <fullName evidence="10">Photosynthetic NDH subcomplex L 3</fullName>
    </recommendedName>
</protein>
<keyword evidence="4" id="KW-0809">Transit peptide</keyword>
<name>A0AA88W6I7_9ASTE</name>
<reference evidence="8" key="1">
    <citation type="submission" date="2022-12" db="EMBL/GenBank/DDBJ databases">
        <title>Draft genome assemblies for two species of Escallonia (Escalloniales).</title>
        <authorList>
            <person name="Chanderbali A."/>
            <person name="Dervinis C."/>
            <person name="Anghel I."/>
            <person name="Soltis D."/>
            <person name="Soltis P."/>
            <person name="Zapata F."/>
        </authorList>
    </citation>
    <scope>NUCLEOTIDE SEQUENCE</scope>
    <source>
        <strain evidence="8">UCBG64.0493</strain>
        <tissue evidence="8">Leaf</tissue>
    </source>
</reference>
<evidence type="ECO:0000256" key="1">
    <source>
        <dbReference type="ARBA" id="ARBA00004334"/>
    </source>
</evidence>
<dbReference type="Pfam" id="PF05757">
    <property type="entry name" value="PsbQ"/>
    <property type="match status" value="1"/>
</dbReference>
<dbReference type="GO" id="GO:0009654">
    <property type="term" value="C:photosystem II oxygen evolving complex"/>
    <property type="evidence" value="ECO:0007669"/>
    <property type="project" value="InterPro"/>
</dbReference>
<keyword evidence="9" id="KW-1185">Reference proteome</keyword>
<evidence type="ECO:0000313" key="9">
    <source>
        <dbReference type="Proteomes" id="UP001188597"/>
    </source>
</evidence>
<dbReference type="GO" id="GO:0005509">
    <property type="term" value="F:calcium ion binding"/>
    <property type="evidence" value="ECO:0007669"/>
    <property type="project" value="InterPro"/>
</dbReference>
<dbReference type="FunFam" id="1.20.120.290:FF:000003">
    <property type="entry name" value="Photosynthetic NDH subunit of lumenal location 3, chloroplastic"/>
    <property type="match status" value="1"/>
</dbReference>
<comment type="similarity">
    <text evidence="7">Belongs to the PsbQ family.</text>
</comment>
<evidence type="ECO:0000256" key="5">
    <source>
        <dbReference type="ARBA" id="ARBA00023078"/>
    </source>
</evidence>
<accession>A0AA88W6I7</accession>
<dbReference type="PANTHER" id="PTHR33399:SF2">
    <property type="entry name" value="PHOTOSYNTHETIC NDH SUBUNIT OF LUMENAL LOCATION 3, CHLOROPLASTIC"/>
    <property type="match status" value="1"/>
</dbReference>
<keyword evidence="3" id="KW-0934">Plastid</keyword>
<comment type="subcellular location">
    <subcellularLocation>
        <location evidence="1">Plastid</location>
        <location evidence="1">Chloroplast thylakoid membrane</location>
    </subcellularLocation>
</comment>
<dbReference type="GO" id="GO:0009767">
    <property type="term" value="P:photosynthetic electron transport chain"/>
    <property type="evidence" value="ECO:0007669"/>
    <property type="project" value="TreeGrafter"/>
</dbReference>
<evidence type="ECO:0000256" key="7">
    <source>
        <dbReference type="ARBA" id="ARBA00035649"/>
    </source>
</evidence>
<dbReference type="InterPro" id="IPR054099">
    <property type="entry name" value="PSII_PsbQ_pln"/>
</dbReference>
<evidence type="ECO:0000256" key="4">
    <source>
        <dbReference type="ARBA" id="ARBA00022946"/>
    </source>
</evidence>
<dbReference type="Gene3D" id="1.20.120.290">
    <property type="entry name" value="Oxygen-evolving enhancer protein 3 (PsbQ), four-helix up-down bundle"/>
    <property type="match status" value="1"/>
</dbReference>
<gene>
    <name evidence="8" type="ORF">RJ639_045676</name>
</gene>
<dbReference type="GO" id="GO:0009535">
    <property type="term" value="C:chloroplast thylakoid membrane"/>
    <property type="evidence" value="ECO:0007669"/>
    <property type="project" value="UniProtKB-SubCell"/>
</dbReference>
<keyword evidence="6" id="KW-0472">Membrane</keyword>
<organism evidence="8 9">
    <name type="scientific">Escallonia herrerae</name>
    <dbReference type="NCBI Taxonomy" id="1293975"/>
    <lineage>
        <taxon>Eukaryota</taxon>
        <taxon>Viridiplantae</taxon>
        <taxon>Streptophyta</taxon>
        <taxon>Embryophyta</taxon>
        <taxon>Tracheophyta</taxon>
        <taxon>Spermatophyta</taxon>
        <taxon>Magnoliopsida</taxon>
        <taxon>eudicotyledons</taxon>
        <taxon>Gunneridae</taxon>
        <taxon>Pentapetalae</taxon>
        <taxon>asterids</taxon>
        <taxon>campanulids</taxon>
        <taxon>Escalloniales</taxon>
        <taxon>Escalloniaceae</taxon>
        <taxon>Escallonia</taxon>
    </lineage>
</organism>
<evidence type="ECO:0000313" key="8">
    <source>
        <dbReference type="EMBL" id="KAK3021981.1"/>
    </source>
</evidence>
<dbReference type="SUPFAM" id="SSF101112">
    <property type="entry name" value="Oxygen-evolving enhancer protein 3"/>
    <property type="match status" value="1"/>
</dbReference>
<dbReference type="InterPro" id="IPR023222">
    <property type="entry name" value="PsbQ-like_dom_sf"/>
</dbReference>
<evidence type="ECO:0000256" key="3">
    <source>
        <dbReference type="ARBA" id="ARBA00022640"/>
    </source>
</evidence>
<evidence type="ECO:0000256" key="6">
    <source>
        <dbReference type="ARBA" id="ARBA00023136"/>
    </source>
</evidence>
<keyword evidence="5" id="KW-0793">Thylakoid</keyword>
<comment type="caution">
    <text evidence="8">The sequence shown here is derived from an EMBL/GenBank/DDBJ whole genome shotgun (WGS) entry which is preliminary data.</text>
</comment>
<evidence type="ECO:0000256" key="2">
    <source>
        <dbReference type="ARBA" id="ARBA00022528"/>
    </source>
</evidence>
<dbReference type="GO" id="GO:0019898">
    <property type="term" value="C:extrinsic component of membrane"/>
    <property type="evidence" value="ECO:0007669"/>
    <property type="project" value="InterPro"/>
</dbReference>